<dbReference type="PRINTS" id="PR00080">
    <property type="entry name" value="SDRFAMILY"/>
</dbReference>
<keyword evidence="2" id="KW-0521">NADP</keyword>
<dbReference type="AlphaFoldDB" id="A0A9P7Z6L1"/>
<protein>
    <recommendedName>
        <fullName evidence="7">NAD(P)-binding protein</fullName>
    </recommendedName>
</protein>
<dbReference type="InterPro" id="IPR036291">
    <property type="entry name" value="NAD(P)-bd_dom_sf"/>
</dbReference>
<dbReference type="PROSITE" id="PS00061">
    <property type="entry name" value="ADH_SHORT"/>
    <property type="match status" value="1"/>
</dbReference>
<dbReference type="OrthoDB" id="37659at2759"/>
<reference evidence="5" key="1">
    <citation type="journal article" date="2021" name="IMA Fungus">
        <title>Genomic characterization of three marine fungi, including Emericellopsis atlantica sp. nov. with signatures of a generalist lifestyle and marine biomass degradation.</title>
        <authorList>
            <person name="Hagestad O.C."/>
            <person name="Hou L."/>
            <person name="Andersen J.H."/>
            <person name="Hansen E.H."/>
            <person name="Altermark B."/>
            <person name="Li C."/>
            <person name="Kuhnert E."/>
            <person name="Cox R.J."/>
            <person name="Crous P.W."/>
            <person name="Spatafora J.W."/>
            <person name="Lail K."/>
            <person name="Amirebrahimi M."/>
            <person name="Lipzen A."/>
            <person name="Pangilinan J."/>
            <person name="Andreopoulos W."/>
            <person name="Hayes R.D."/>
            <person name="Ng V."/>
            <person name="Grigoriev I.V."/>
            <person name="Jackson S.A."/>
            <person name="Sutton T.D.S."/>
            <person name="Dobson A.D.W."/>
            <person name="Rama T."/>
        </authorList>
    </citation>
    <scope>NUCLEOTIDE SEQUENCE</scope>
    <source>
        <strain evidence="5">TRa3180A</strain>
    </source>
</reference>
<evidence type="ECO:0000313" key="5">
    <source>
        <dbReference type="EMBL" id="KAG9246354.1"/>
    </source>
</evidence>
<dbReference type="SUPFAM" id="SSF51735">
    <property type="entry name" value="NAD(P)-binding Rossmann-fold domains"/>
    <property type="match status" value="1"/>
</dbReference>
<keyword evidence="3" id="KW-0560">Oxidoreductase</keyword>
<evidence type="ECO:0000256" key="4">
    <source>
        <dbReference type="RuleBase" id="RU000363"/>
    </source>
</evidence>
<dbReference type="PANTHER" id="PTHR44229:SF4">
    <property type="entry name" value="15-HYDROXYPROSTAGLANDIN DEHYDROGENASE [NAD(+)]"/>
    <property type="match status" value="1"/>
</dbReference>
<evidence type="ECO:0000256" key="3">
    <source>
        <dbReference type="ARBA" id="ARBA00023002"/>
    </source>
</evidence>
<dbReference type="EMBL" id="MU253808">
    <property type="protein sequence ID" value="KAG9246354.1"/>
    <property type="molecule type" value="Genomic_DNA"/>
</dbReference>
<evidence type="ECO:0008006" key="7">
    <source>
        <dbReference type="Google" id="ProtNLM"/>
    </source>
</evidence>
<dbReference type="Pfam" id="PF00106">
    <property type="entry name" value="adh_short"/>
    <property type="match status" value="1"/>
</dbReference>
<comment type="similarity">
    <text evidence="1 4">Belongs to the short-chain dehydrogenases/reductases (SDR) family.</text>
</comment>
<dbReference type="InterPro" id="IPR020904">
    <property type="entry name" value="Sc_DH/Rdtase_CS"/>
</dbReference>
<dbReference type="PRINTS" id="PR00081">
    <property type="entry name" value="GDHRDH"/>
</dbReference>
<evidence type="ECO:0000313" key="6">
    <source>
        <dbReference type="Proteomes" id="UP000887226"/>
    </source>
</evidence>
<dbReference type="Gene3D" id="3.40.50.720">
    <property type="entry name" value="NAD(P)-binding Rossmann-like Domain"/>
    <property type="match status" value="1"/>
</dbReference>
<evidence type="ECO:0000256" key="2">
    <source>
        <dbReference type="ARBA" id="ARBA00022857"/>
    </source>
</evidence>
<name>A0A9P7Z6L1_9HELO</name>
<dbReference type="PANTHER" id="PTHR44229">
    <property type="entry name" value="15-HYDROXYPROSTAGLANDIN DEHYDROGENASE [NAD(+)]"/>
    <property type="match status" value="1"/>
</dbReference>
<comment type="caution">
    <text evidence="5">The sequence shown here is derived from an EMBL/GenBank/DDBJ whole genome shotgun (WGS) entry which is preliminary data.</text>
</comment>
<keyword evidence="6" id="KW-1185">Reference proteome</keyword>
<gene>
    <name evidence="5" type="ORF">BJ878DRAFT_293707</name>
</gene>
<evidence type="ECO:0000256" key="1">
    <source>
        <dbReference type="ARBA" id="ARBA00006484"/>
    </source>
</evidence>
<dbReference type="GO" id="GO:0005737">
    <property type="term" value="C:cytoplasm"/>
    <property type="evidence" value="ECO:0007669"/>
    <property type="project" value="TreeGrafter"/>
</dbReference>
<organism evidence="5 6">
    <name type="scientific">Calycina marina</name>
    <dbReference type="NCBI Taxonomy" id="1763456"/>
    <lineage>
        <taxon>Eukaryota</taxon>
        <taxon>Fungi</taxon>
        <taxon>Dikarya</taxon>
        <taxon>Ascomycota</taxon>
        <taxon>Pezizomycotina</taxon>
        <taxon>Leotiomycetes</taxon>
        <taxon>Helotiales</taxon>
        <taxon>Pezizellaceae</taxon>
        <taxon>Calycina</taxon>
    </lineage>
</organism>
<accession>A0A9P7Z6L1</accession>
<proteinExistence type="inferred from homology"/>
<dbReference type="Proteomes" id="UP000887226">
    <property type="component" value="Unassembled WGS sequence"/>
</dbReference>
<dbReference type="GO" id="GO:0016616">
    <property type="term" value="F:oxidoreductase activity, acting on the CH-OH group of donors, NAD or NADP as acceptor"/>
    <property type="evidence" value="ECO:0007669"/>
    <property type="project" value="TreeGrafter"/>
</dbReference>
<dbReference type="InterPro" id="IPR002347">
    <property type="entry name" value="SDR_fam"/>
</dbReference>
<sequence>MAKVALVTGGASGLGLAVATSLASKGWKISIADLSENSGSAAASSLRGIFHKTNVTDYTSLSTAFQKTFDEFGQIDFVFANAGIVERDSFYKKFPSSGPPPPPDMLSVDIDLKSVIATGYLAQHYMRLNPHGKGGVLVSTSSVGGIYPAPFCPMYSAAKHGVIGFTRSVAKHFYLHDKIRANAILPGTMKTALLSEKEWQTFGETEWTPIEKVVEVVEMLIDEKDNHWGKTVEISGGDHFFREQAEYCNASMRKVMEATDIEQI</sequence>